<sequence>MRAERISATFSLAFASPLSRQLLLILLSSRVTRCSVQTTAVRPVNRSRVYFCGPLHDNNIHLKYVKANAIALKKSGQTNEQLQRILQAT</sequence>
<organism evidence="2 3">
    <name type="scientific">Phanerochaete carnosa (strain HHB-10118-sp)</name>
    <name type="common">White-rot fungus</name>
    <name type="synonym">Peniophora carnosa</name>
    <dbReference type="NCBI Taxonomy" id="650164"/>
    <lineage>
        <taxon>Eukaryota</taxon>
        <taxon>Fungi</taxon>
        <taxon>Dikarya</taxon>
        <taxon>Basidiomycota</taxon>
        <taxon>Agaricomycotina</taxon>
        <taxon>Agaricomycetes</taxon>
        <taxon>Polyporales</taxon>
        <taxon>Phanerochaetaceae</taxon>
        <taxon>Phanerochaete</taxon>
    </lineage>
</organism>
<feature type="signal peptide" evidence="1">
    <location>
        <begin position="1"/>
        <end position="34"/>
    </location>
</feature>
<evidence type="ECO:0008006" key="4">
    <source>
        <dbReference type="Google" id="ProtNLM"/>
    </source>
</evidence>
<keyword evidence="3" id="KW-1185">Reference proteome</keyword>
<evidence type="ECO:0000313" key="2">
    <source>
        <dbReference type="EMBL" id="EKM55662.1"/>
    </source>
</evidence>
<dbReference type="AlphaFoldDB" id="K5WYS7"/>
<evidence type="ECO:0000313" key="3">
    <source>
        <dbReference type="Proteomes" id="UP000008370"/>
    </source>
</evidence>
<keyword evidence="1" id="KW-0732">Signal</keyword>
<dbReference type="Proteomes" id="UP000008370">
    <property type="component" value="Unassembled WGS sequence"/>
</dbReference>
<gene>
    <name evidence="2" type="ORF">PHACADRAFT_256443</name>
</gene>
<dbReference type="HOGENOM" id="CLU_2455471_0_0_1"/>
<accession>K5WYS7</accession>
<dbReference type="EMBL" id="JH930472">
    <property type="protein sequence ID" value="EKM55662.1"/>
    <property type="molecule type" value="Genomic_DNA"/>
</dbReference>
<dbReference type="KEGG" id="pco:PHACADRAFT_256443"/>
<dbReference type="RefSeq" id="XP_007395982.1">
    <property type="nucleotide sequence ID" value="XM_007395920.1"/>
</dbReference>
<proteinExistence type="predicted"/>
<protein>
    <recommendedName>
        <fullName evidence="4">Secreted protein</fullName>
    </recommendedName>
</protein>
<name>K5WYS7_PHACS</name>
<evidence type="ECO:0000256" key="1">
    <source>
        <dbReference type="SAM" id="SignalP"/>
    </source>
</evidence>
<feature type="chain" id="PRO_5003886036" description="Secreted protein" evidence="1">
    <location>
        <begin position="35"/>
        <end position="89"/>
    </location>
</feature>
<dbReference type="GeneID" id="18916582"/>
<dbReference type="InParanoid" id="K5WYS7"/>
<reference evidence="2 3" key="1">
    <citation type="journal article" date="2012" name="BMC Genomics">
        <title>Comparative genomics of the white-rot fungi, Phanerochaete carnosa and P. chrysosporium, to elucidate the genetic basis of the distinct wood types they colonize.</title>
        <authorList>
            <person name="Suzuki H."/>
            <person name="MacDonald J."/>
            <person name="Syed K."/>
            <person name="Salamov A."/>
            <person name="Hori C."/>
            <person name="Aerts A."/>
            <person name="Henrissat B."/>
            <person name="Wiebenga A."/>
            <person name="vanKuyk P.A."/>
            <person name="Barry K."/>
            <person name="Lindquist E."/>
            <person name="LaButti K."/>
            <person name="Lapidus A."/>
            <person name="Lucas S."/>
            <person name="Coutinho P."/>
            <person name="Gong Y."/>
            <person name="Samejima M."/>
            <person name="Mahadevan R."/>
            <person name="Abou-Zaid M."/>
            <person name="de Vries R.P."/>
            <person name="Igarashi K."/>
            <person name="Yadav J.S."/>
            <person name="Grigoriev I.V."/>
            <person name="Master E.R."/>
        </authorList>
    </citation>
    <scope>NUCLEOTIDE SEQUENCE [LARGE SCALE GENOMIC DNA]</scope>
    <source>
        <strain evidence="2 3">HHB-10118-sp</strain>
    </source>
</reference>